<dbReference type="OrthoDB" id="4753470at2759"/>
<name>A0A2J6PDI3_9HELO</name>
<reference evidence="1 2" key="1">
    <citation type="submission" date="2016-05" db="EMBL/GenBank/DDBJ databases">
        <title>A degradative enzymes factory behind the ericoid mycorrhizal symbiosis.</title>
        <authorList>
            <consortium name="DOE Joint Genome Institute"/>
            <person name="Martino E."/>
            <person name="Morin E."/>
            <person name="Grelet G."/>
            <person name="Kuo A."/>
            <person name="Kohler A."/>
            <person name="Daghino S."/>
            <person name="Barry K."/>
            <person name="Choi C."/>
            <person name="Cichocki N."/>
            <person name="Clum A."/>
            <person name="Copeland A."/>
            <person name="Hainaut M."/>
            <person name="Haridas S."/>
            <person name="Labutti K."/>
            <person name="Lindquist E."/>
            <person name="Lipzen A."/>
            <person name="Khouja H.-R."/>
            <person name="Murat C."/>
            <person name="Ohm R."/>
            <person name="Olson A."/>
            <person name="Spatafora J."/>
            <person name="Veneault-Fourrey C."/>
            <person name="Henrissat B."/>
            <person name="Grigoriev I."/>
            <person name="Martin F."/>
            <person name="Perotto S."/>
        </authorList>
    </citation>
    <scope>NUCLEOTIDE SEQUENCE [LARGE SCALE GENOMIC DNA]</scope>
    <source>
        <strain evidence="1 2">UAMH 7357</strain>
    </source>
</reference>
<evidence type="ECO:0000313" key="2">
    <source>
        <dbReference type="Proteomes" id="UP000235672"/>
    </source>
</evidence>
<feature type="non-terminal residue" evidence="1">
    <location>
        <position position="177"/>
    </location>
</feature>
<accession>A0A2J6PDI3</accession>
<proteinExistence type="predicted"/>
<dbReference type="EMBL" id="KZ613567">
    <property type="protein sequence ID" value="PMD12097.1"/>
    <property type="molecule type" value="Genomic_DNA"/>
</dbReference>
<dbReference type="Proteomes" id="UP000235672">
    <property type="component" value="Unassembled WGS sequence"/>
</dbReference>
<dbReference type="AlphaFoldDB" id="A0A2J6PDI3"/>
<protein>
    <submittedName>
        <fullName evidence="1">Uncharacterized protein</fullName>
    </submittedName>
</protein>
<organism evidence="1 2">
    <name type="scientific">Hyaloscypha hepaticicola</name>
    <dbReference type="NCBI Taxonomy" id="2082293"/>
    <lineage>
        <taxon>Eukaryota</taxon>
        <taxon>Fungi</taxon>
        <taxon>Dikarya</taxon>
        <taxon>Ascomycota</taxon>
        <taxon>Pezizomycotina</taxon>
        <taxon>Leotiomycetes</taxon>
        <taxon>Helotiales</taxon>
        <taxon>Hyaloscyphaceae</taxon>
        <taxon>Hyaloscypha</taxon>
    </lineage>
</organism>
<sequence length="177" mass="19538">MLPLQMQLSVELTNVFGAVAAALPWKKILDLGRDLRKSGSDIVVEEDLANVFGRGKIVHALENRFKHSIKDTKIVPLHPTCSISLQSGPGPTVTRAMRDQDRRYMSTVIQLSFLGAVFNRTELAAALTECMSKRLTYGIQDSSGPGYEDIAGVLEACSSQTSSFDWYPHIEAVEQRI</sequence>
<evidence type="ECO:0000313" key="1">
    <source>
        <dbReference type="EMBL" id="PMD12097.1"/>
    </source>
</evidence>
<gene>
    <name evidence="1" type="ORF">NA56DRAFT_587773</name>
</gene>
<keyword evidence="2" id="KW-1185">Reference proteome</keyword>